<evidence type="ECO:0000313" key="3">
    <source>
        <dbReference type="Proteomes" id="UP000468928"/>
    </source>
</evidence>
<feature type="transmembrane region" description="Helical" evidence="1">
    <location>
        <begin position="21"/>
        <end position="43"/>
    </location>
</feature>
<accession>A0A6P1DCA1</accession>
<keyword evidence="1" id="KW-0472">Membrane</keyword>
<comment type="caution">
    <text evidence="2">The sequence shown here is derived from an EMBL/GenBank/DDBJ whole genome shotgun (WGS) entry which is preliminary data.</text>
</comment>
<keyword evidence="1" id="KW-0812">Transmembrane</keyword>
<evidence type="ECO:0000313" key="2">
    <source>
        <dbReference type="EMBL" id="NEW46410.1"/>
    </source>
</evidence>
<feature type="transmembrane region" description="Helical" evidence="1">
    <location>
        <begin position="139"/>
        <end position="162"/>
    </location>
</feature>
<reference evidence="2 3" key="1">
    <citation type="submission" date="2020-01" db="EMBL/GenBank/DDBJ databases">
        <title>Genetics and antimicrobial susceptibilities of Nocardia species isolated from the soil; a comparison with species isolated from humans.</title>
        <authorList>
            <person name="Carrasco G."/>
            <person name="Monzon S."/>
            <person name="Sansegundo M."/>
            <person name="Garcia E."/>
            <person name="Garrido N."/>
            <person name="Medina M.J."/>
            <person name="Villalon P."/>
            <person name="Ramirez-Arocha A.C."/>
            <person name="Jimenez P."/>
            <person name="Cuesta I."/>
            <person name="Valdezate S."/>
        </authorList>
    </citation>
    <scope>NUCLEOTIDE SEQUENCE [LARGE SCALE GENOMIC DNA]</scope>
    <source>
        <strain evidence="2 3">CNM20110639</strain>
    </source>
</reference>
<dbReference type="EMBL" id="JAAGUZ010000050">
    <property type="protein sequence ID" value="NEW46410.1"/>
    <property type="molecule type" value="Genomic_DNA"/>
</dbReference>
<evidence type="ECO:0000256" key="1">
    <source>
        <dbReference type="SAM" id="Phobius"/>
    </source>
</evidence>
<proteinExistence type="predicted"/>
<keyword evidence="1" id="KW-1133">Transmembrane helix</keyword>
<gene>
    <name evidence="2" type="ORF">GV789_18430</name>
</gene>
<dbReference type="AlphaFoldDB" id="A0A6P1DCA1"/>
<dbReference type="Proteomes" id="UP000468928">
    <property type="component" value="Unassembled WGS sequence"/>
</dbReference>
<feature type="transmembrane region" description="Helical" evidence="1">
    <location>
        <begin position="63"/>
        <end position="88"/>
    </location>
</feature>
<protein>
    <submittedName>
        <fullName evidence="2">Permease</fullName>
    </submittedName>
</protein>
<name>A0A6P1DCA1_9NOCA</name>
<organism evidence="2 3">
    <name type="scientific">Nocardia cyriacigeorgica</name>
    <dbReference type="NCBI Taxonomy" id="135487"/>
    <lineage>
        <taxon>Bacteria</taxon>
        <taxon>Bacillati</taxon>
        <taxon>Actinomycetota</taxon>
        <taxon>Actinomycetes</taxon>
        <taxon>Mycobacteriales</taxon>
        <taxon>Nocardiaceae</taxon>
        <taxon>Nocardia</taxon>
    </lineage>
</organism>
<feature type="transmembrane region" description="Helical" evidence="1">
    <location>
        <begin position="95"/>
        <end position="119"/>
    </location>
</feature>
<sequence>MTTPERTPDTRTSTSISWRTRIIAGTVLVVVLIVAYLILAAFIPRWWAQRVGEMVGGSFSKGIGWGLVYGGLCTAVPLFLLLVAVLVWKRRGGKVIAGGAVVLAVIFAIPNLMTLTVVLGGNNAAHAGERIMDVDAPAFRGAALAGALIGLLIFLAVVVLVVKRGWRRRAQAKAAVEAGRAAPIEPAETVGKTGLAPGTEAHRPENL</sequence>
<dbReference type="RefSeq" id="WP_163829719.1">
    <property type="nucleotide sequence ID" value="NZ_JAAGUZ010000050.1"/>
</dbReference>